<organism evidence="3 9">
    <name type="scientific">Agathobacter rectalis</name>
    <dbReference type="NCBI Taxonomy" id="39491"/>
    <lineage>
        <taxon>Bacteria</taxon>
        <taxon>Bacillati</taxon>
        <taxon>Bacillota</taxon>
        <taxon>Clostridia</taxon>
        <taxon>Lachnospirales</taxon>
        <taxon>Lachnospiraceae</taxon>
        <taxon>Agathobacter</taxon>
    </lineage>
</organism>
<evidence type="ECO:0000313" key="10">
    <source>
        <dbReference type="Proteomes" id="UP000283765"/>
    </source>
</evidence>
<proteinExistence type="predicted"/>
<evidence type="ECO:0000313" key="1">
    <source>
        <dbReference type="EMBL" id="RGM50777.1"/>
    </source>
</evidence>
<accession>A0A395V045</accession>
<evidence type="ECO:0000313" key="6">
    <source>
        <dbReference type="EMBL" id="RHE31049.1"/>
    </source>
</evidence>
<dbReference type="Proteomes" id="UP000260758">
    <property type="component" value="Unassembled WGS sequence"/>
</dbReference>
<dbReference type="EMBL" id="QSTP01000006">
    <property type="protein sequence ID" value="RGM71762.1"/>
    <property type="molecule type" value="Genomic_DNA"/>
</dbReference>
<evidence type="ECO:0000313" key="3">
    <source>
        <dbReference type="EMBL" id="RGR56043.1"/>
    </source>
</evidence>
<evidence type="ECO:0000313" key="2">
    <source>
        <dbReference type="EMBL" id="RGM71762.1"/>
    </source>
</evidence>
<dbReference type="EMBL" id="QSKC01000016">
    <property type="protein sequence ID" value="RHE31049.1"/>
    <property type="molecule type" value="Genomic_DNA"/>
</dbReference>
<reference evidence="7 8" key="1">
    <citation type="submission" date="2018-08" db="EMBL/GenBank/DDBJ databases">
        <title>A genome reference for cultivated species of the human gut microbiota.</title>
        <authorList>
            <person name="Zou Y."/>
            <person name="Xue W."/>
            <person name="Luo G."/>
        </authorList>
    </citation>
    <scope>NUCLEOTIDE SEQUENCE [LARGE SCALE GENOMIC DNA]</scope>
    <source>
        <strain evidence="5 10">AF17-27</strain>
        <strain evidence="4 11">AF18-16LB</strain>
        <strain evidence="3 9">AF25-15</strain>
        <strain evidence="6 12">AM29-10</strain>
        <strain evidence="2 8">OM07-13</strain>
        <strain evidence="1 7">OM08-12AT</strain>
    </source>
</reference>
<dbReference type="Proteomes" id="UP000266066">
    <property type="component" value="Unassembled WGS sequence"/>
</dbReference>
<dbReference type="EMBL" id="QSTI01000007">
    <property type="protein sequence ID" value="RGM50777.1"/>
    <property type="molecule type" value="Genomic_DNA"/>
</dbReference>
<name>A0A395V045_9FIRM</name>
<dbReference type="Proteomes" id="UP000283765">
    <property type="component" value="Unassembled WGS sequence"/>
</dbReference>
<dbReference type="Proteomes" id="UP000284296">
    <property type="component" value="Unassembled WGS sequence"/>
</dbReference>
<evidence type="ECO:0000313" key="12">
    <source>
        <dbReference type="Proteomes" id="UP000285290"/>
    </source>
</evidence>
<evidence type="ECO:0000313" key="8">
    <source>
        <dbReference type="Proteomes" id="UP000260758"/>
    </source>
</evidence>
<comment type="caution">
    <text evidence="3">The sequence shown here is derived from an EMBL/GenBank/DDBJ whole genome shotgun (WGS) entry which is preliminary data.</text>
</comment>
<gene>
    <name evidence="6" type="ORF">DW753_11540</name>
    <name evidence="5" type="ORF">DWW89_05375</name>
    <name evidence="4" type="ORF">DWX06_09535</name>
    <name evidence="3" type="ORF">DWY38_04820</name>
    <name evidence="2" type="ORF">DXB99_07035</name>
    <name evidence="1" type="ORF">DXC13_06575</name>
</gene>
<dbReference type="EMBL" id="QRUJ01000003">
    <property type="protein sequence ID" value="RGR56043.1"/>
    <property type="molecule type" value="Genomic_DNA"/>
</dbReference>
<protein>
    <submittedName>
        <fullName evidence="3">Uncharacterized protein</fullName>
    </submittedName>
</protein>
<evidence type="ECO:0000313" key="5">
    <source>
        <dbReference type="EMBL" id="RGU26399.1"/>
    </source>
</evidence>
<evidence type="ECO:0000313" key="9">
    <source>
        <dbReference type="Proteomes" id="UP000266066"/>
    </source>
</evidence>
<evidence type="ECO:0000313" key="4">
    <source>
        <dbReference type="EMBL" id="RGT80566.1"/>
    </source>
</evidence>
<dbReference type="EMBL" id="QRXG01000015">
    <property type="protein sequence ID" value="RGT80566.1"/>
    <property type="molecule type" value="Genomic_DNA"/>
</dbReference>
<dbReference type="EMBL" id="QRXR01000007">
    <property type="protein sequence ID" value="RGU26399.1"/>
    <property type="molecule type" value="Genomic_DNA"/>
</dbReference>
<evidence type="ECO:0000313" key="7">
    <source>
        <dbReference type="Proteomes" id="UP000260717"/>
    </source>
</evidence>
<dbReference type="Proteomes" id="UP000260717">
    <property type="component" value="Unassembled WGS sequence"/>
</dbReference>
<dbReference type="Proteomes" id="UP000285290">
    <property type="component" value="Unassembled WGS sequence"/>
</dbReference>
<evidence type="ECO:0000313" key="11">
    <source>
        <dbReference type="Proteomes" id="UP000284296"/>
    </source>
</evidence>
<dbReference type="AlphaFoldDB" id="A0A395V045"/>
<sequence length="139" mass="15880">MPLAEYKKYRVDSVHNIDSDTMTLGKYEPTIRADGTKDFSIPGPGAYTVKAGDTTYFSLGTEWDKITDTYGLDVAGQNMFDYFNKPALDDAINAGKEIRFSHNPEAYGECALKWEWDYLQEKHGYFALEKKGDFWYATK</sequence>